<dbReference type="EMBL" id="LMTZ01000090">
    <property type="protein sequence ID" value="KST67158.1"/>
    <property type="molecule type" value="Genomic_DNA"/>
</dbReference>
<evidence type="ECO:0000313" key="6">
    <source>
        <dbReference type="EMBL" id="KST66953.1"/>
    </source>
</evidence>
<keyword evidence="6" id="KW-0808">Transferase</keyword>
<comment type="caution">
    <text evidence="6">The sequence shown here is derived from an EMBL/GenBank/DDBJ whole genome shotgun (WGS) entry which is preliminary data.</text>
</comment>
<dbReference type="PANTHER" id="PTHR35814">
    <property type="match status" value="1"/>
</dbReference>
<evidence type="ECO:0000313" key="7">
    <source>
        <dbReference type="EMBL" id="KST67158.1"/>
    </source>
</evidence>
<dbReference type="RefSeq" id="WP_036265245.1">
    <property type="nucleotide sequence ID" value="NZ_LMTZ01000090.1"/>
</dbReference>
<comment type="subcellular location">
    <subcellularLocation>
        <location evidence="1">Membrane</location>
    </subcellularLocation>
</comment>
<dbReference type="SUPFAM" id="SSF161084">
    <property type="entry name" value="MAPEG domain-like"/>
    <property type="match status" value="1"/>
</dbReference>
<dbReference type="GO" id="GO:0016740">
    <property type="term" value="F:transferase activity"/>
    <property type="evidence" value="ECO:0007669"/>
    <property type="project" value="UniProtKB-KW"/>
</dbReference>
<dbReference type="PANTHER" id="PTHR35814:SF1">
    <property type="entry name" value="GLUTATHIONE S-TRANSFERASE-RELATED"/>
    <property type="match status" value="1"/>
</dbReference>
<dbReference type="Gene3D" id="1.20.120.550">
    <property type="entry name" value="Membrane associated eicosanoid/glutathione metabolism-like domain"/>
    <property type="match status" value="1"/>
</dbReference>
<gene>
    <name evidence="6" type="ORF">BC008_27570</name>
    <name evidence="7" type="ORF">BC008_28610</name>
</gene>
<dbReference type="AlphaFoldDB" id="A0A0V7ZQV0"/>
<evidence type="ECO:0000256" key="2">
    <source>
        <dbReference type="ARBA" id="ARBA00022692"/>
    </source>
</evidence>
<dbReference type="EMBL" id="LMTZ01000092">
    <property type="protein sequence ID" value="KST66953.1"/>
    <property type="molecule type" value="Genomic_DNA"/>
</dbReference>
<evidence type="ECO:0000256" key="3">
    <source>
        <dbReference type="ARBA" id="ARBA00022989"/>
    </source>
</evidence>
<protein>
    <submittedName>
        <fullName evidence="6">Glutathione S-transferase</fullName>
    </submittedName>
</protein>
<keyword evidence="4 5" id="KW-0472">Membrane</keyword>
<dbReference type="GO" id="GO:0016020">
    <property type="term" value="C:membrane"/>
    <property type="evidence" value="ECO:0007669"/>
    <property type="project" value="UniProtKB-SubCell"/>
</dbReference>
<dbReference type="InterPro" id="IPR023352">
    <property type="entry name" value="MAPEG-like_dom_sf"/>
</dbReference>
<feature type="transmembrane region" description="Helical" evidence="5">
    <location>
        <begin position="119"/>
        <end position="138"/>
    </location>
</feature>
<dbReference type="Pfam" id="PF01124">
    <property type="entry name" value="MAPEG"/>
    <property type="match status" value="1"/>
</dbReference>
<dbReference type="InterPro" id="IPR001129">
    <property type="entry name" value="Membr-assoc_MAPEG"/>
</dbReference>
<keyword evidence="2 5" id="KW-0812">Transmembrane</keyword>
<dbReference type="Proteomes" id="UP000053372">
    <property type="component" value="Unassembled WGS sequence"/>
</dbReference>
<feature type="transmembrane region" description="Helical" evidence="5">
    <location>
        <begin position="96"/>
        <end position="113"/>
    </location>
</feature>
<evidence type="ECO:0000313" key="8">
    <source>
        <dbReference type="Proteomes" id="UP000053372"/>
    </source>
</evidence>
<keyword evidence="8" id="KW-1185">Reference proteome</keyword>
<accession>A0A0V7ZQV0</accession>
<sequence length="175" mass="19885">MFFILKINENIIPISTLFIGINGFIAFALSYIVALERTKIRVWHGESKKDVNLQVDYLEQPNAWAAFFEKITQKLVVTKTEDDGVLQRKVRAYGNFSEYVPLGLLFILALELMNSPTWLVWFLGTALTLARISHAWGLITTYGPSLARAFGFFITWLVYLIGASACVYYGVVFML</sequence>
<name>A0A0V7ZQV0_9CYAN</name>
<organism evidence="6 8">
    <name type="scientific">Mastigocoleus testarum BC008</name>
    <dbReference type="NCBI Taxonomy" id="371196"/>
    <lineage>
        <taxon>Bacteria</taxon>
        <taxon>Bacillati</taxon>
        <taxon>Cyanobacteriota</taxon>
        <taxon>Cyanophyceae</taxon>
        <taxon>Nostocales</taxon>
        <taxon>Hapalosiphonaceae</taxon>
        <taxon>Mastigocoleus</taxon>
    </lineage>
</organism>
<evidence type="ECO:0000256" key="5">
    <source>
        <dbReference type="SAM" id="Phobius"/>
    </source>
</evidence>
<feature type="transmembrane region" description="Helical" evidence="5">
    <location>
        <begin position="12"/>
        <end position="34"/>
    </location>
</feature>
<evidence type="ECO:0000256" key="4">
    <source>
        <dbReference type="ARBA" id="ARBA00023136"/>
    </source>
</evidence>
<evidence type="ECO:0000256" key="1">
    <source>
        <dbReference type="ARBA" id="ARBA00004370"/>
    </source>
</evidence>
<keyword evidence="3 5" id="KW-1133">Transmembrane helix</keyword>
<reference evidence="6 8" key="1">
    <citation type="journal article" date="2015" name="Genome Announc.">
        <title>Draft Genome of the Euendolithic (true boring) Cyanobacterium Mastigocoleus testarum strain BC008.</title>
        <authorList>
            <person name="Guida B.S."/>
            <person name="Garcia-Pichel F."/>
        </authorList>
    </citation>
    <scope>NUCLEOTIDE SEQUENCE [LARGE SCALE GENOMIC DNA]</scope>
    <source>
        <strain evidence="6 8">BC008</strain>
    </source>
</reference>
<proteinExistence type="predicted"/>
<feature type="transmembrane region" description="Helical" evidence="5">
    <location>
        <begin position="150"/>
        <end position="171"/>
    </location>
</feature>